<dbReference type="STRING" id="574376.BAMA_19485"/>
<comment type="similarity">
    <text evidence="1">Belongs to the ATP-dependent AMP-binding enzyme family.</text>
</comment>
<evidence type="ECO:0000256" key="1">
    <source>
        <dbReference type="ARBA" id="ARBA00006432"/>
    </source>
</evidence>
<dbReference type="GO" id="GO:0031956">
    <property type="term" value="F:medium-chain fatty acid-CoA ligase activity"/>
    <property type="evidence" value="ECO:0007669"/>
    <property type="project" value="TreeGrafter"/>
</dbReference>
<dbReference type="EMBL" id="JOTN01000005">
    <property type="protein sequence ID" value="KEK19950.1"/>
    <property type="molecule type" value="Genomic_DNA"/>
</dbReference>
<evidence type="ECO:0000313" key="5">
    <source>
        <dbReference type="EMBL" id="KEK19950.1"/>
    </source>
</evidence>
<dbReference type="Gene3D" id="3.40.50.12780">
    <property type="entry name" value="N-terminal domain of ligase-like"/>
    <property type="match status" value="1"/>
</dbReference>
<dbReference type="Gene3D" id="3.30.300.30">
    <property type="match status" value="1"/>
</dbReference>
<sequence>MLKVNREQYSKEQFQTRIAMYEKMECFQNLEGKRFALCIADPFDVLTLVFFLKAHGGSILLIHGETPKEKAYSMAADANCIGLLYGGAEQFQSIEGEALIDTTPSLFQYSSGTTGAPKLIQRAWTDIDREIEAYNKELACEVDETPIVLAPVSHSYGLICGTLSALARGSEPIIVTNKNPKFALNIIREVPKHIVYAVPLMLHIMGSFPQGVFQFHKVMTSGSPLPKELFHKLKKMTTFMMQQYGCSEAGCISICKDMKSHLDLGYPLGHTVVQTSDKEENPTEIIVTIGDKVIYTQDLGYKSECGLHFVGRMDDVINVSGLKVFPLEVEETMLRLDGIKEAVVYRGKHPVMGEIVKAQVVAKEGMDANEIREWCLAQLPPYKVPHEVLCVTEIPKNATGKVSRKLLEMGDVTV</sequence>
<dbReference type="InterPro" id="IPR025110">
    <property type="entry name" value="AMP-bd_C"/>
</dbReference>
<evidence type="ECO:0000256" key="2">
    <source>
        <dbReference type="ARBA" id="ARBA00022598"/>
    </source>
</evidence>
<dbReference type="Pfam" id="PF00501">
    <property type="entry name" value="AMP-binding"/>
    <property type="match status" value="1"/>
</dbReference>
<evidence type="ECO:0000259" key="3">
    <source>
        <dbReference type="Pfam" id="PF00501"/>
    </source>
</evidence>
<name>A0A073K0F2_9BACI</name>
<dbReference type="GO" id="GO:0006631">
    <property type="term" value="P:fatty acid metabolic process"/>
    <property type="evidence" value="ECO:0007669"/>
    <property type="project" value="TreeGrafter"/>
</dbReference>
<organism evidence="5 6">
    <name type="scientific">Bacillus manliponensis</name>
    <dbReference type="NCBI Taxonomy" id="574376"/>
    <lineage>
        <taxon>Bacteria</taxon>
        <taxon>Bacillati</taxon>
        <taxon>Bacillota</taxon>
        <taxon>Bacilli</taxon>
        <taxon>Bacillales</taxon>
        <taxon>Bacillaceae</taxon>
        <taxon>Bacillus</taxon>
        <taxon>Bacillus cereus group</taxon>
    </lineage>
</organism>
<dbReference type="Proteomes" id="UP000027822">
    <property type="component" value="Unassembled WGS sequence"/>
</dbReference>
<protein>
    <submittedName>
        <fullName evidence="5">Acyl-CoA synthetase</fullName>
    </submittedName>
</protein>
<dbReference type="OrthoDB" id="9803968at2"/>
<feature type="domain" description="AMP-dependent synthetase/ligase" evidence="3">
    <location>
        <begin position="101"/>
        <end position="281"/>
    </location>
</feature>
<dbReference type="CDD" id="cd04433">
    <property type="entry name" value="AFD_class_I"/>
    <property type="match status" value="1"/>
</dbReference>
<proteinExistence type="inferred from homology"/>
<dbReference type="eggNOG" id="COG0318">
    <property type="taxonomic scope" value="Bacteria"/>
</dbReference>
<dbReference type="InterPro" id="IPR000873">
    <property type="entry name" value="AMP-dep_synth/lig_dom"/>
</dbReference>
<accession>A0A073K0F2</accession>
<keyword evidence="6" id="KW-1185">Reference proteome</keyword>
<dbReference type="InterPro" id="IPR045851">
    <property type="entry name" value="AMP-bd_C_sf"/>
</dbReference>
<dbReference type="PANTHER" id="PTHR43201:SF5">
    <property type="entry name" value="MEDIUM-CHAIN ACYL-COA LIGASE ACSF2, MITOCHONDRIAL"/>
    <property type="match status" value="1"/>
</dbReference>
<gene>
    <name evidence="5" type="ORF">BAMA_19485</name>
</gene>
<dbReference type="Pfam" id="PF13193">
    <property type="entry name" value="AMP-binding_C"/>
    <property type="match status" value="1"/>
</dbReference>
<dbReference type="AlphaFoldDB" id="A0A073K0F2"/>
<dbReference type="InterPro" id="IPR020845">
    <property type="entry name" value="AMP-binding_CS"/>
</dbReference>
<dbReference type="SUPFAM" id="SSF56801">
    <property type="entry name" value="Acetyl-CoA synthetase-like"/>
    <property type="match status" value="1"/>
</dbReference>
<dbReference type="PROSITE" id="PS00455">
    <property type="entry name" value="AMP_BINDING"/>
    <property type="match status" value="1"/>
</dbReference>
<dbReference type="RefSeq" id="WP_034638191.1">
    <property type="nucleotide sequence ID" value="NZ_CBCSJC010000007.1"/>
</dbReference>
<dbReference type="NCBIfam" id="NF006167">
    <property type="entry name" value="PRK08308.1"/>
    <property type="match status" value="1"/>
</dbReference>
<dbReference type="InterPro" id="IPR042099">
    <property type="entry name" value="ANL_N_sf"/>
</dbReference>
<evidence type="ECO:0000259" key="4">
    <source>
        <dbReference type="Pfam" id="PF13193"/>
    </source>
</evidence>
<feature type="domain" description="AMP-binding enzyme C-terminal" evidence="4">
    <location>
        <begin position="328"/>
        <end position="401"/>
    </location>
</feature>
<reference evidence="5 6" key="1">
    <citation type="submission" date="2014-06" db="EMBL/GenBank/DDBJ databases">
        <title>Draft genome sequence of Bacillus manliponensis JCM 15802 (MCCC 1A00708).</title>
        <authorList>
            <person name="Lai Q."/>
            <person name="Liu Y."/>
            <person name="Shao Z."/>
        </authorList>
    </citation>
    <scope>NUCLEOTIDE SEQUENCE [LARGE SCALE GENOMIC DNA]</scope>
    <source>
        <strain evidence="5 6">JCM 15802</strain>
    </source>
</reference>
<dbReference type="PANTHER" id="PTHR43201">
    <property type="entry name" value="ACYL-COA SYNTHETASE"/>
    <property type="match status" value="1"/>
</dbReference>
<comment type="caution">
    <text evidence="5">The sequence shown here is derived from an EMBL/GenBank/DDBJ whole genome shotgun (WGS) entry which is preliminary data.</text>
</comment>
<keyword evidence="2" id="KW-0436">Ligase</keyword>
<evidence type="ECO:0000313" key="6">
    <source>
        <dbReference type="Proteomes" id="UP000027822"/>
    </source>
</evidence>